<protein>
    <submittedName>
        <fullName evidence="1">10949_t:CDS:1</fullName>
    </submittedName>
</protein>
<evidence type="ECO:0000313" key="2">
    <source>
        <dbReference type="Proteomes" id="UP000789860"/>
    </source>
</evidence>
<keyword evidence="2" id="KW-1185">Reference proteome</keyword>
<dbReference type="EMBL" id="CAJVPM010013645">
    <property type="protein sequence ID" value="CAG8596202.1"/>
    <property type="molecule type" value="Genomic_DNA"/>
</dbReference>
<dbReference type="Proteomes" id="UP000789860">
    <property type="component" value="Unassembled WGS sequence"/>
</dbReference>
<comment type="caution">
    <text evidence="1">The sequence shown here is derived from an EMBL/GenBank/DDBJ whole genome shotgun (WGS) entry which is preliminary data.</text>
</comment>
<organism evidence="1 2">
    <name type="scientific">Scutellospora calospora</name>
    <dbReference type="NCBI Taxonomy" id="85575"/>
    <lineage>
        <taxon>Eukaryota</taxon>
        <taxon>Fungi</taxon>
        <taxon>Fungi incertae sedis</taxon>
        <taxon>Mucoromycota</taxon>
        <taxon>Glomeromycotina</taxon>
        <taxon>Glomeromycetes</taxon>
        <taxon>Diversisporales</taxon>
        <taxon>Gigasporaceae</taxon>
        <taxon>Scutellospora</taxon>
    </lineage>
</organism>
<accession>A0ACA9MJL5</accession>
<sequence>MKYNEGYLYGASSLGQNSEYTMSSKFIKEYLQLDESLFSYQDNCYYLSNYCHIENRGGHRYLRPSKSSKFVLKQGQHLFYNYEWTYSYHGTNPNSIKSILQYGLKKPGSFAGNKKVESVHGAMYGAGIYTSKIPLYSQLYAPMTKWGDKYYQTILMVRQKPNSIDTQEGEGTYTNSLLGSTDIHKLYKGKISPDEMQYICFDESSCVLHALLIKVHDNCDGEYRKILKVINKF</sequence>
<evidence type="ECO:0000313" key="1">
    <source>
        <dbReference type="EMBL" id="CAG8596202.1"/>
    </source>
</evidence>
<proteinExistence type="predicted"/>
<reference evidence="1" key="1">
    <citation type="submission" date="2021-06" db="EMBL/GenBank/DDBJ databases">
        <authorList>
            <person name="Kallberg Y."/>
            <person name="Tangrot J."/>
            <person name="Rosling A."/>
        </authorList>
    </citation>
    <scope>NUCLEOTIDE SEQUENCE</scope>
    <source>
        <strain evidence="1">AU212A</strain>
    </source>
</reference>
<gene>
    <name evidence="1" type="ORF">SCALOS_LOCUS6764</name>
</gene>
<name>A0ACA9MJL5_9GLOM</name>